<dbReference type="EMBL" id="GBXM01008675">
    <property type="protein sequence ID" value="JAH99902.1"/>
    <property type="molecule type" value="Transcribed_RNA"/>
</dbReference>
<protein>
    <submittedName>
        <fullName evidence="1">Uncharacterized protein</fullName>
    </submittedName>
</protein>
<sequence>MATCHIWCSWVEVLQHQSGYERTGCSTLRLVYLFDLYLLHFKSIKLWIEQDS</sequence>
<proteinExistence type="predicted"/>
<dbReference type="AlphaFoldDB" id="A0A0E9XAX8"/>
<evidence type="ECO:0000313" key="1">
    <source>
        <dbReference type="EMBL" id="JAH99902.1"/>
    </source>
</evidence>
<reference evidence="1" key="1">
    <citation type="submission" date="2014-11" db="EMBL/GenBank/DDBJ databases">
        <authorList>
            <person name="Amaro Gonzalez C."/>
        </authorList>
    </citation>
    <scope>NUCLEOTIDE SEQUENCE</scope>
</reference>
<name>A0A0E9XAX8_ANGAN</name>
<reference evidence="1" key="2">
    <citation type="journal article" date="2015" name="Fish Shellfish Immunol.">
        <title>Early steps in the European eel (Anguilla anguilla)-Vibrio vulnificus interaction in the gills: Role of the RtxA13 toxin.</title>
        <authorList>
            <person name="Callol A."/>
            <person name="Pajuelo D."/>
            <person name="Ebbesson L."/>
            <person name="Teles M."/>
            <person name="MacKenzie S."/>
            <person name="Amaro C."/>
        </authorList>
    </citation>
    <scope>NUCLEOTIDE SEQUENCE</scope>
</reference>
<organism evidence="1">
    <name type="scientific">Anguilla anguilla</name>
    <name type="common">European freshwater eel</name>
    <name type="synonym">Muraena anguilla</name>
    <dbReference type="NCBI Taxonomy" id="7936"/>
    <lineage>
        <taxon>Eukaryota</taxon>
        <taxon>Metazoa</taxon>
        <taxon>Chordata</taxon>
        <taxon>Craniata</taxon>
        <taxon>Vertebrata</taxon>
        <taxon>Euteleostomi</taxon>
        <taxon>Actinopterygii</taxon>
        <taxon>Neopterygii</taxon>
        <taxon>Teleostei</taxon>
        <taxon>Anguilliformes</taxon>
        <taxon>Anguillidae</taxon>
        <taxon>Anguilla</taxon>
    </lineage>
</organism>
<accession>A0A0E9XAX8</accession>